<evidence type="ECO:0000313" key="1">
    <source>
        <dbReference type="EMBL" id="CAG8624639.1"/>
    </source>
</evidence>
<evidence type="ECO:0000313" key="2">
    <source>
        <dbReference type="Proteomes" id="UP000789860"/>
    </source>
</evidence>
<dbReference type="Proteomes" id="UP000789860">
    <property type="component" value="Unassembled WGS sequence"/>
</dbReference>
<gene>
    <name evidence="1" type="ORF">SCALOS_LOCUS7766</name>
</gene>
<name>A0ACA9N0I5_9GLOM</name>
<organism evidence="1 2">
    <name type="scientific">Scutellospora calospora</name>
    <dbReference type="NCBI Taxonomy" id="85575"/>
    <lineage>
        <taxon>Eukaryota</taxon>
        <taxon>Fungi</taxon>
        <taxon>Fungi incertae sedis</taxon>
        <taxon>Mucoromycota</taxon>
        <taxon>Glomeromycotina</taxon>
        <taxon>Glomeromycetes</taxon>
        <taxon>Diversisporales</taxon>
        <taxon>Gigasporaceae</taxon>
        <taxon>Scutellospora</taxon>
    </lineage>
</organism>
<comment type="caution">
    <text evidence="1">The sequence shown here is derived from an EMBL/GenBank/DDBJ whole genome shotgun (WGS) entry which is preliminary data.</text>
</comment>
<reference evidence="1" key="1">
    <citation type="submission" date="2021-06" db="EMBL/GenBank/DDBJ databases">
        <authorList>
            <person name="Kallberg Y."/>
            <person name="Tangrot J."/>
            <person name="Rosling A."/>
        </authorList>
    </citation>
    <scope>NUCLEOTIDE SEQUENCE</scope>
    <source>
        <strain evidence="1">AU212A</strain>
    </source>
</reference>
<dbReference type="EMBL" id="CAJVPM010018382">
    <property type="protein sequence ID" value="CAG8624639.1"/>
    <property type="molecule type" value="Genomic_DNA"/>
</dbReference>
<sequence>VDVQEEITQEDDPERSLFILKSLYTKHCSFHLDDCVLLPEDLHLVLNDTLYRHWALLCASDDDIDETDLPVAEELDEFSKSHAVKV</sequence>
<proteinExistence type="predicted"/>
<feature type="non-terminal residue" evidence="1">
    <location>
        <position position="1"/>
    </location>
</feature>
<accession>A0ACA9N0I5</accession>
<keyword evidence="2" id="KW-1185">Reference proteome</keyword>
<protein>
    <submittedName>
        <fullName evidence="1">3837_t:CDS:1</fullName>
    </submittedName>
</protein>